<dbReference type="AlphaFoldDB" id="A0A485LXB7"/>
<gene>
    <name evidence="1" type="ORF">SCFA_1480001</name>
</gene>
<evidence type="ECO:0008006" key="2">
    <source>
        <dbReference type="Google" id="ProtNLM"/>
    </source>
</evidence>
<dbReference type="EMBL" id="CAADRM010000055">
    <property type="protein sequence ID" value="VFU12771.1"/>
    <property type="molecule type" value="Genomic_DNA"/>
</dbReference>
<proteinExistence type="predicted"/>
<sequence length="100" mass="11316">MALASFCKLVGRPGDAMQFWEAAVRVDPENAVAVRGLLESDRYRFDYKRNTESRLGTDTDMKAIGKGRLSEALKAYEEGRVDEAGRFLEDYIHRLKDATV</sequence>
<accession>A0A485LXB7</accession>
<name>A0A485LXB7_9ZZZZ</name>
<reference evidence="1" key="1">
    <citation type="submission" date="2019-03" db="EMBL/GenBank/DDBJ databases">
        <authorList>
            <person name="Hao L."/>
        </authorList>
    </citation>
    <scope>NUCLEOTIDE SEQUENCE</scope>
</reference>
<evidence type="ECO:0000313" key="1">
    <source>
        <dbReference type="EMBL" id="VFU12771.1"/>
    </source>
</evidence>
<protein>
    <recommendedName>
        <fullName evidence="2">Tetratricopeptide repeat protein</fullName>
    </recommendedName>
</protein>
<organism evidence="1">
    <name type="scientific">anaerobic digester metagenome</name>
    <dbReference type="NCBI Taxonomy" id="1263854"/>
    <lineage>
        <taxon>unclassified sequences</taxon>
        <taxon>metagenomes</taxon>
        <taxon>ecological metagenomes</taxon>
    </lineage>
</organism>